<gene>
    <name evidence="2" type="ORF">F3Y22_tig00002840pilonHSYRG00964</name>
</gene>
<comment type="caution">
    <text evidence="2">The sequence shown here is derived from an EMBL/GenBank/DDBJ whole genome shotgun (WGS) entry which is preliminary data.</text>
</comment>
<name>A0A6A3CP92_HIBSY</name>
<feature type="region of interest" description="Disordered" evidence="1">
    <location>
        <begin position="70"/>
        <end position="89"/>
    </location>
</feature>
<dbReference type="AlphaFoldDB" id="A0A6A3CP92"/>
<dbReference type="EMBL" id="VEPZ02000196">
    <property type="protein sequence ID" value="KAE8731295.1"/>
    <property type="molecule type" value="Genomic_DNA"/>
</dbReference>
<organism evidence="2 3">
    <name type="scientific">Hibiscus syriacus</name>
    <name type="common">Rose of Sharon</name>
    <dbReference type="NCBI Taxonomy" id="106335"/>
    <lineage>
        <taxon>Eukaryota</taxon>
        <taxon>Viridiplantae</taxon>
        <taxon>Streptophyta</taxon>
        <taxon>Embryophyta</taxon>
        <taxon>Tracheophyta</taxon>
        <taxon>Spermatophyta</taxon>
        <taxon>Magnoliopsida</taxon>
        <taxon>eudicotyledons</taxon>
        <taxon>Gunneridae</taxon>
        <taxon>Pentapetalae</taxon>
        <taxon>rosids</taxon>
        <taxon>malvids</taxon>
        <taxon>Malvales</taxon>
        <taxon>Malvaceae</taxon>
        <taxon>Malvoideae</taxon>
        <taxon>Hibiscus</taxon>
    </lineage>
</organism>
<protein>
    <submittedName>
        <fullName evidence="2">Uncharacterized protein</fullName>
    </submittedName>
</protein>
<evidence type="ECO:0000313" key="2">
    <source>
        <dbReference type="EMBL" id="KAE8731295.1"/>
    </source>
</evidence>
<keyword evidence="3" id="KW-1185">Reference proteome</keyword>
<proteinExistence type="predicted"/>
<evidence type="ECO:0000256" key="1">
    <source>
        <dbReference type="SAM" id="MobiDB-lite"/>
    </source>
</evidence>
<accession>A0A6A3CP92</accession>
<sequence length="240" mass="26615">MDSRAPPPSSVSSRRGRGRGRGLAFVAIFVFFDFAKLVRSPQPNPTNNVAAGENDLNRLVSRIDDPKDFTTSPVFESNVNNNSSPQSDLFTDENLHSKKKQLAALIDWFIGRKAIVDWSRHVKPFSRRLSSTTDHDEDRQLLLRPEPAPPQTPSPPPLETTAVINDRTVDRRVSLQRLSSGSNNRYGGSLFSGTTLDGNVSSELKGIWTKDDPSSFSETVQVTSEVNVAEDGYRIEQNCN</sequence>
<reference evidence="2" key="1">
    <citation type="submission" date="2019-09" db="EMBL/GenBank/DDBJ databases">
        <title>Draft genome information of white flower Hibiscus syriacus.</title>
        <authorList>
            <person name="Kim Y.-M."/>
        </authorList>
    </citation>
    <scope>NUCLEOTIDE SEQUENCE [LARGE SCALE GENOMIC DNA]</scope>
    <source>
        <strain evidence="2">YM2019G1</strain>
    </source>
</reference>
<dbReference type="Proteomes" id="UP000436088">
    <property type="component" value="Unassembled WGS sequence"/>
</dbReference>
<evidence type="ECO:0000313" key="3">
    <source>
        <dbReference type="Proteomes" id="UP000436088"/>
    </source>
</evidence>